<name>A0AAW4ZI55_BACT4</name>
<reference evidence="7" key="1">
    <citation type="submission" date="2021-07" db="EMBL/GenBank/DDBJ databases">
        <title>Comparative genomics of Bacteroides fragilis group isolates reveals species-dependent resistance mechanisms and validates clinical tools for resistance prediction.</title>
        <authorList>
            <person name="Wallace M.J."/>
            <person name="Jean S."/>
            <person name="Wallace M.A."/>
            <person name="Carey-Ann B.D."/>
            <person name="Dantas G."/>
        </authorList>
    </citation>
    <scope>NUCLEOTIDE SEQUENCE</scope>
    <source>
        <strain evidence="7">BJH_160</strain>
    </source>
</reference>
<feature type="transmembrane region" description="Helical" evidence="6">
    <location>
        <begin position="465"/>
        <end position="486"/>
    </location>
</feature>
<dbReference type="EMBL" id="JAHYQA010000026">
    <property type="protein sequence ID" value="MCE9240480.1"/>
    <property type="molecule type" value="Genomic_DNA"/>
</dbReference>
<dbReference type="PANTHER" id="PTHR30250">
    <property type="entry name" value="PST FAMILY PREDICTED COLANIC ACID TRANSPORTER"/>
    <property type="match status" value="1"/>
</dbReference>
<keyword evidence="5 6" id="KW-0472">Membrane</keyword>
<dbReference type="Proteomes" id="UP001200544">
    <property type="component" value="Unassembled WGS sequence"/>
</dbReference>
<feature type="transmembrane region" description="Helical" evidence="6">
    <location>
        <begin position="435"/>
        <end position="459"/>
    </location>
</feature>
<evidence type="ECO:0000256" key="6">
    <source>
        <dbReference type="SAM" id="Phobius"/>
    </source>
</evidence>
<comment type="subcellular location">
    <subcellularLocation>
        <location evidence="1">Cell membrane</location>
        <topology evidence="1">Multi-pass membrane protein</topology>
    </subcellularLocation>
</comment>
<feature type="transmembrane region" description="Helical" evidence="6">
    <location>
        <begin position="402"/>
        <end position="423"/>
    </location>
</feature>
<feature type="transmembrane region" description="Helical" evidence="6">
    <location>
        <begin position="186"/>
        <end position="207"/>
    </location>
</feature>
<feature type="transmembrane region" description="Helical" evidence="6">
    <location>
        <begin position="159"/>
        <end position="180"/>
    </location>
</feature>
<dbReference type="GO" id="GO:0005886">
    <property type="term" value="C:plasma membrane"/>
    <property type="evidence" value="ECO:0007669"/>
    <property type="project" value="UniProtKB-SubCell"/>
</dbReference>
<evidence type="ECO:0000256" key="1">
    <source>
        <dbReference type="ARBA" id="ARBA00004651"/>
    </source>
</evidence>
<evidence type="ECO:0000313" key="7">
    <source>
        <dbReference type="EMBL" id="MCE9240480.1"/>
    </source>
</evidence>
<evidence type="ECO:0000256" key="4">
    <source>
        <dbReference type="ARBA" id="ARBA00022989"/>
    </source>
</evidence>
<dbReference type="InterPro" id="IPR050833">
    <property type="entry name" value="Poly_Biosynth_Transport"/>
</dbReference>
<sequence length="508" mass="57380">MVVIDKARIAKNTFFLYSRMLILMGISLFTVKIVLNALGAVDYGIYNVVGGVVFLFSFVYSTFTNAAQRFFSYEIGNKNADKLKKIFSLHIILFLWLSLVIVLLAETIGIWFINTQLVIPAERLCAANWVFQFSIFAFILQLLSVPYNALIISHEKMYAFAYISIAEGGCKFLVAILLLHSGGDKLIIYSILMFVISVLITFSYYIYCRMKFKESNYSFYWNKEQAFKIVTFSGWHFLGSVSSIFKGQGINILLNMFFNPVVNAARAIAFQVDGAIMSLSNNFFLATRPQVYMLYGAGKVHEMNDLIILSTRYCFYLLLFFAIPLFLEASYILHLWLENVPDYTVLFLQLVIVCSLVDSTNSPAIACALATNKIRTFELVQGGLTIMNLPISYIFLKQDCPPQVTLYVSLFISLLILVIRTIVLNKLTGLSIIKYFRAVAGMFIVAALSFIFPFIVKLFSSDGSIVSFLLVVGSSCISFIICVWNLGLSKAEHYKIGASIKSRINKRR</sequence>
<feature type="transmembrane region" description="Helical" evidence="6">
    <location>
        <begin position="377"/>
        <end position="396"/>
    </location>
</feature>
<evidence type="ECO:0000256" key="5">
    <source>
        <dbReference type="ARBA" id="ARBA00023136"/>
    </source>
</evidence>
<keyword evidence="4 6" id="KW-1133">Transmembrane helix</keyword>
<feature type="transmembrane region" description="Helical" evidence="6">
    <location>
        <begin position="343"/>
        <end position="370"/>
    </location>
</feature>
<feature type="transmembrane region" description="Helical" evidence="6">
    <location>
        <begin position="133"/>
        <end position="152"/>
    </location>
</feature>
<feature type="transmembrane region" description="Helical" evidence="6">
    <location>
        <begin position="313"/>
        <end position="337"/>
    </location>
</feature>
<organism evidence="7 8">
    <name type="scientific">Bacteroides thetaiotaomicron</name>
    <dbReference type="NCBI Taxonomy" id="818"/>
    <lineage>
        <taxon>Bacteria</taxon>
        <taxon>Pseudomonadati</taxon>
        <taxon>Bacteroidota</taxon>
        <taxon>Bacteroidia</taxon>
        <taxon>Bacteroidales</taxon>
        <taxon>Bacteroidaceae</taxon>
        <taxon>Bacteroides</taxon>
    </lineage>
</organism>
<keyword evidence="2" id="KW-1003">Cell membrane</keyword>
<protein>
    <submittedName>
        <fullName evidence="7">Lipopolysaccharide biosynthesis protein</fullName>
    </submittedName>
</protein>
<evidence type="ECO:0000256" key="2">
    <source>
        <dbReference type="ARBA" id="ARBA00022475"/>
    </source>
</evidence>
<dbReference type="RefSeq" id="WP_234129366.1">
    <property type="nucleotide sequence ID" value="NZ_JAHYQA010000026.1"/>
</dbReference>
<feature type="transmembrane region" description="Helical" evidence="6">
    <location>
        <begin position="87"/>
        <end position="113"/>
    </location>
</feature>
<dbReference type="AlphaFoldDB" id="A0AAW4ZI55"/>
<accession>A0AAW4ZI55</accession>
<comment type="caution">
    <text evidence="7">The sequence shown here is derived from an EMBL/GenBank/DDBJ whole genome shotgun (WGS) entry which is preliminary data.</text>
</comment>
<dbReference type="PANTHER" id="PTHR30250:SF26">
    <property type="entry name" value="PSMA PROTEIN"/>
    <property type="match status" value="1"/>
</dbReference>
<proteinExistence type="predicted"/>
<feature type="transmembrane region" description="Helical" evidence="6">
    <location>
        <begin position="21"/>
        <end position="39"/>
    </location>
</feature>
<evidence type="ECO:0000256" key="3">
    <source>
        <dbReference type="ARBA" id="ARBA00022692"/>
    </source>
</evidence>
<gene>
    <name evidence="7" type="ORF">K0H07_25400</name>
</gene>
<feature type="transmembrane region" description="Helical" evidence="6">
    <location>
        <begin position="45"/>
        <end position="66"/>
    </location>
</feature>
<evidence type="ECO:0000313" key="8">
    <source>
        <dbReference type="Proteomes" id="UP001200544"/>
    </source>
</evidence>
<keyword evidence="3 6" id="KW-0812">Transmembrane</keyword>